<evidence type="ECO:0000313" key="1">
    <source>
        <dbReference type="EMBL" id="MBP2238479.1"/>
    </source>
</evidence>
<keyword evidence="2" id="KW-1185">Reference proteome</keyword>
<reference evidence="1 2" key="1">
    <citation type="submission" date="2021-03" db="EMBL/GenBank/DDBJ databases">
        <title>Genomic Encyclopedia of Type Strains, Phase IV (KMG-IV): sequencing the most valuable type-strain genomes for metagenomic binning, comparative biology and taxonomic classification.</title>
        <authorList>
            <person name="Goeker M."/>
        </authorList>
    </citation>
    <scope>NUCLEOTIDE SEQUENCE [LARGE SCALE GENOMIC DNA]</scope>
    <source>
        <strain evidence="1 2">DSM 13372</strain>
    </source>
</reference>
<comment type="caution">
    <text evidence="1">The sequence shown here is derived from an EMBL/GenBank/DDBJ whole genome shotgun (WGS) entry which is preliminary data.</text>
</comment>
<dbReference type="EMBL" id="JAGILA010000008">
    <property type="protein sequence ID" value="MBP2238479.1"/>
    <property type="molecule type" value="Genomic_DNA"/>
</dbReference>
<evidence type="ECO:0000313" key="2">
    <source>
        <dbReference type="Proteomes" id="UP000730739"/>
    </source>
</evidence>
<accession>A0ABS4R6G6</accession>
<proteinExistence type="predicted"/>
<dbReference type="Proteomes" id="UP000730739">
    <property type="component" value="Unassembled WGS sequence"/>
</dbReference>
<organism evidence="1 2">
    <name type="scientific">Sinorhizobium kostiense</name>
    <dbReference type="NCBI Taxonomy" id="76747"/>
    <lineage>
        <taxon>Bacteria</taxon>
        <taxon>Pseudomonadati</taxon>
        <taxon>Pseudomonadota</taxon>
        <taxon>Alphaproteobacteria</taxon>
        <taxon>Hyphomicrobiales</taxon>
        <taxon>Rhizobiaceae</taxon>
        <taxon>Sinorhizobium/Ensifer group</taxon>
        <taxon>Sinorhizobium</taxon>
    </lineage>
</organism>
<name>A0ABS4R6G6_9HYPH</name>
<gene>
    <name evidence="1" type="ORF">J2Z31_005016</name>
</gene>
<sequence length="36" mass="3869">MREKCLPVQTGYGNAFAGFCTKGCVFVQDENAPESA</sequence>
<protein>
    <submittedName>
        <fullName evidence="1">Uncharacterized protein</fullName>
    </submittedName>
</protein>